<dbReference type="SUPFAM" id="SSF52540">
    <property type="entry name" value="P-loop containing nucleoside triphosphate hydrolases"/>
    <property type="match status" value="1"/>
</dbReference>
<dbReference type="Gene3D" id="3.40.50.300">
    <property type="entry name" value="P-loop containing nucleotide triphosphate hydrolases"/>
    <property type="match status" value="1"/>
</dbReference>
<dbReference type="InterPro" id="IPR027417">
    <property type="entry name" value="P-loop_NTPase"/>
</dbReference>
<dbReference type="PANTHER" id="PTHR42957:SF1">
    <property type="entry name" value="HELICASE MJ1565-RELATED"/>
    <property type="match status" value="1"/>
</dbReference>
<evidence type="ECO:0000313" key="3">
    <source>
        <dbReference type="EMBL" id="HAE0521219.1"/>
    </source>
</evidence>
<dbReference type="InterPro" id="IPR002789">
    <property type="entry name" value="HerA_central"/>
</dbReference>
<feature type="compositionally biased region" description="Polar residues" evidence="1">
    <location>
        <begin position="249"/>
        <end position="265"/>
    </location>
</feature>
<feature type="region of interest" description="Disordered" evidence="1">
    <location>
        <begin position="249"/>
        <end position="316"/>
    </location>
</feature>
<dbReference type="Pfam" id="PF01935">
    <property type="entry name" value="DUF87"/>
    <property type="match status" value="1"/>
</dbReference>
<feature type="domain" description="Helicase HerA central" evidence="2">
    <location>
        <begin position="471"/>
        <end position="617"/>
    </location>
</feature>
<accession>A0A724WTP8</accession>
<organism evidence="3">
    <name type="scientific">Salmonella enteritidis PT4 (strain P125109)</name>
    <dbReference type="NCBI Taxonomy" id="550537"/>
    <lineage>
        <taxon>Bacteria</taxon>
        <taxon>Pseudomonadati</taxon>
        <taxon>Pseudomonadota</taxon>
        <taxon>Gammaproteobacteria</taxon>
        <taxon>Enterobacterales</taxon>
        <taxon>Enterobacteriaceae</taxon>
        <taxon>Salmonella</taxon>
    </lineage>
</organism>
<sequence length="652" mass="73007">MNELTLKMQEDQNIVIQARTMIEKQFLQQLDQFEVCSVENEISTKIDGEIRFIEIEKIVYEKDEPILDKLSNLYNTVGILRDHLALIIDSDGETVRLFVGIKSNEAASAQDSLVKSLRGNLPGTKFTKTRNSEFLLLLDQMLPIEESERAISSVTGVPSLKDPDQTFDIQGLERLINAMHGESFSAIFLAESVTPEDVAQMRQGYEEMYTSLSRYQKATYSEGKNDSRSLIEGISEGVSDSLNDSIAKTQTHTTSQTEGKTSSHGGSLFYSYTRGSNTSETDSDSHANTHTSGTTTTTTKNVTTSETNTEGSSKTLQLEVENKQVQEILKKIDVHLERLNEATDFGLWNFSAYFICDDEQTARVAAANYQSLIRGKNSSIEGSSISIWGKENAELFKIYQSLRRLEHPLFLNPEVPDWPLTSGSLINTRELSIALTLPRKSTSGLPVIEMADFGRSISYLSTPPLRKGIGIGKVYHMGESFKTPLHLDTDSLAMHTFITGSTGSGKSNTVYRLLGQLVKEGIKFLVIEPAKGEYKHVFSDDSSVRVFGTNQEQSPLLRINPFRFPKSIHVLEHIERLIEIFNACWPMYAAMPAILREAVEEIYRKCGWNLEHSISFQRQVVYPSMIDLVNVLPDVIERSGYSEEVKSNYTGA</sequence>
<gene>
    <name evidence="3" type="ORF">G2720_25835</name>
</gene>
<dbReference type="EMBL" id="DAAQRD010000115">
    <property type="protein sequence ID" value="HAE0521219.1"/>
    <property type="molecule type" value="Genomic_DNA"/>
</dbReference>
<feature type="non-terminal residue" evidence="3">
    <location>
        <position position="652"/>
    </location>
</feature>
<dbReference type="InterPro" id="IPR008571">
    <property type="entry name" value="HerA-like"/>
</dbReference>
<comment type="caution">
    <text evidence="3">The sequence shown here is derived from an EMBL/GenBank/DDBJ whole genome shotgun (WGS) entry which is preliminary data.</text>
</comment>
<dbReference type="Gene3D" id="1.10.8.730">
    <property type="match status" value="1"/>
</dbReference>
<proteinExistence type="predicted"/>
<dbReference type="PANTHER" id="PTHR42957">
    <property type="entry name" value="HELICASE MJ1565-RELATED"/>
    <property type="match status" value="1"/>
</dbReference>
<reference evidence="3" key="1">
    <citation type="journal article" date="2018" name="Genome Biol.">
        <title>SKESA: strategic k-mer extension for scrupulous assemblies.</title>
        <authorList>
            <person name="Souvorov A."/>
            <person name="Agarwala R."/>
            <person name="Lipman D.J."/>
        </authorList>
    </citation>
    <scope>NUCLEOTIDE SEQUENCE</scope>
    <source>
        <strain evidence="3">P125109</strain>
    </source>
</reference>
<feature type="compositionally biased region" description="Low complexity" evidence="1">
    <location>
        <begin position="288"/>
        <end position="309"/>
    </location>
</feature>
<protein>
    <submittedName>
        <fullName evidence="3">DUF87 domain-containing protein</fullName>
    </submittedName>
</protein>
<evidence type="ECO:0000259" key="2">
    <source>
        <dbReference type="Pfam" id="PF01935"/>
    </source>
</evidence>
<evidence type="ECO:0000256" key="1">
    <source>
        <dbReference type="SAM" id="MobiDB-lite"/>
    </source>
</evidence>
<dbReference type="AlphaFoldDB" id="A0A724WTP8"/>
<name>A0A724WTP8_SALEP</name>
<reference evidence="3" key="2">
    <citation type="submission" date="2019-01" db="EMBL/GenBank/DDBJ databases">
        <authorList>
            <consortium name="NCBI Pathogen Detection Project"/>
        </authorList>
    </citation>
    <scope>NUCLEOTIDE SEQUENCE</scope>
    <source>
        <strain evidence="3">P125109</strain>
    </source>
</reference>